<keyword evidence="3 8" id="KW-0645">Protease</keyword>
<dbReference type="InterPro" id="IPR042097">
    <property type="entry name" value="Aminopeptidase_N-like_N_sf"/>
</dbReference>
<dbReference type="Gene3D" id="2.60.40.1730">
    <property type="entry name" value="tricorn interacting facor f3 domain"/>
    <property type="match status" value="1"/>
</dbReference>
<dbReference type="CDD" id="cd09601">
    <property type="entry name" value="M1_APN-Q_like"/>
    <property type="match status" value="1"/>
</dbReference>
<dbReference type="InterPro" id="IPR024571">
    <property type="entry name" value="ERAP1-like_C_dom"/>
</dbReference>
<evidence type="ECO:0000256" key="7">
    <source>
        <dbReference type="ARBA" id="ARBA00023049"/>
    </source>
</evidence>
<comment type="cofactor">
    <cofactor evidence="8">
        <name>Zn(2+)</name>
        <dbReference type="ChEBI" id="CHEBI:29105"/>
    </cofactor>
    <text evidence="8">Binds 1 zinc ion per subunit.</text>
</comment>
<dbReference type="InterPro" id="IPR045357">
    <property type="entry name" value="Aminopeptidase_N-like_N"/>
</dbReference>
<dbReference type="PANTHER" id="PTHR11533:SF299">
    <property type="entry name" value="AMINOPEPTIDASE"/>
    <property type="match status" value="1"/>
</dbReference>
<keyword evidence="8" id="KW-1133">Transmembrane helix</keyword>
<dbReference type="InterPro" id="IPR034016">
    <property type="entry name" value="M1_APN-typ"/>
</dbReference>
<dbReference type="PRINTS" id="PR00756">
    <property type="entry name" value="ALADIPTASE"/>
</dbReference>
<feature type="transmembrane region" description="Helical" evidence="8">
    <location>
        <begin position="66"/>
        <end position="87"/>
    </location>
</feature>
<evidence type="ECO:0000256" key="3">
    <source>
        <dbReference type="ARBA" id="ARBA00022670"/>
    </source>
</evidence>
<dbReference type="Pfam" id="PF01433">
    <property type="entry name" value="Peptidase_M1"/>
    <property type="match status" value="1"/>
</dbReference>
<feature type="domain" description="Peptidase M1 membrane alanine aminopeptidase" evidence="9">
    <location>
        <begin position="357"/>
        <end position="579"/>
    </location>
</feature>
<evidence type="ECO:0000259" key="11">
    <source>
        <dbReference type="Pfam" id="PF17900"/>
    </source>
</evidence>
<dbReference type="InterPro" id="IPR014782">
    <property type="entry name" value="Peptidase_M1_dom"/>
</dbReference>
<dbReference type="SUPFAM" id="SSF63737">
    <property type="entry name" value="Leukotriene A4 hydrolase N-terminal domain"/>
    <property type="match status" value="1"/>
</dbReference>
<sequence>MTSERAAIRLQTIRSVPEYNTMNRVGSLDFSTTSSTPPLTEDGKINYEKGEFYTNPPVATCSRKQAVFIIGLILATLLTCSLIIAFVRPSHCGHVEEGLDFHEDVAVTPPPEAIATNGEPFPWNDVRLPDFIVPLRYSVVLHPNLTTLFLRGQMEVVFAVQKETNFIVFHGKDVTLTVVMVKDKNMREIMTTRTLYYPYHQQIYIELKNYLMPGNNYSLALRYEGMVRTDLEGLYISSYKSPGGVKRYLVTTHFQPTSARSAFPCWDEPNYKARFKIGVVRQRNYVALSNMPLDNTEDVSIFWGSGLVQDNFHESVPMSTYLVALVVCDYGRIHEVTKTGVTLSIYAPPHMTSQADFALKAAVKLFDYFQSFFGFSYPLPKLDLISMPDFAAGAMENWGLAVFRESALLMDNNTTSSSAKQRVVLILAHELAHQWYGNLVTMKWWDDLWLSEGFASFAEYIGVHHIFPEWAMMDQFLHSNTMPALRTDALSTSHAVSVTVSDPIEIEAIFDTISYSKGASIFYMLQRVLGEEIMRRGLMLYLERHQFGNANMDDLWQALSLGTLNSSHPVPVKDMMDTWTHQLGYPLVTLRRHGNMIHASQKHFLLVNSSLHGVNSSHKWHVPLSFTTSAAPNIESQIWMRDPLSLRASDINFEIPMNVSWIKANVNASGYYRVNYEPAIWQSLIRVLANQPTTFSPADRAQLIDDAFTLAWAGMLNVTVPLTLSQYLVNETEYLPWSTALYHLRKLDTVLSIRTARRSLHCFVRHLVTPLYSIMGWTTKVPHIQSLLQRELLEAAVYFGLSSAVNEARRLFTQWMSGQVQLPPDIRDIVYSTGIKYGGWTEWDYCWQRYKETNVPDERLNFLRALAASNDPWILQQYLDFAMERNSIRVQDIRKVVESVAQNPVGSLLVWRQLQTRWNMIEVTFGRASFTIGRLILAAVSHFHDPLDLKSVQTFFRNVNVGSGKRSLMQSLELIQANINFLNKNDRQLEQWLNRNSPRC</sequence>
<accession>A0ABQ9Z7X4</accession>
<gene>
    <name evidence="12" type="ORF">OUZ56_014107</name>
</gene>
<keyword evidence="8" id="KW-0031">Aminopeptidase</keyword>
<comment type="similarity">
    <text evidence="2 8">Belongs to the peptidase M1 family.</text>
</comment>
<comment type="subcellular location">
    <subcellularLocation>
        <location evidence="1">Cell membrane</location>
        <topology evidence="1">Lipid-anchor</topology>
        <topology evidence="1">GPI-anchor</topology>
    </subcellularLocation>
</comment>
<evidence type="ECO:0000313" key="12">
    <source>
        <dbReference type="EMBL" id="KAK4008990.1"/>
    </source>
</evidence>
<keyword evidence="13" id="KW-1185">Reference proteome</keyword>
<evidence type="ECO:0000259" key="10">
    <source>
        <dbReference type="Pfam" id="PF11838"/>
    </source>
</evidence>
<evidence type="ECO:0000256" key="8">
    <source>
        <dbReference type="RuleBase" id="RU364040"/>
    </source>
</evidence>
<dbReference type="Gene3D" id="1.25.50.20">
    <property type="match status" value="1"/>
</dbReference>
<dbReference type="EMBL" id="JAOYFB010000002">
    <property type="protein sequence ID" value="KAK4008990.1"/>
    <property type="molecule type" value="Genomic_DNA"/>
</dbReference>
<protein>
    <recommendedName>
        <fullName evidence="8">Aminopeptidase</fullName>
        <ecNumber evidence="8">3.4.11.-</ecNumber>
    </recommendedName>
</protein>
<evidence type="ECO:0000256" key="6">
    <source>
        <dbReference type="ARBA" id="ARBA00022833"/>
    </source>
</evidence>
<feature type="domain" description="Aminopeptidase N-like N-terminal" evidence="11">
    <location>
        <begin position="133"/>
        <end position="322"/>
    </location>
</feature>
<keyword evidence="4 8" id="KW-0479">Metal-binding</keyword>
<keyword evidence="7 8" id="KW-0482">Metalloprotease</keyword>
<evidence type="ECO:0000256" key="2">
    <source>
        <dbReference type="ARBA" id="ARBA00010136"/>
    </source>
</evidence>
<keyword evidence="8" id="KW-0472">Membrane</keyword>
<dbReference type="Proteomes" id="UP001234178">
    <property type="component" value="Unassembled WGS sequence"/>
</dbReference>
<name>A0ABQ9Z7X4_9CRUS</name>
<dbReference type="PANTHER" id="PTHR11533">
    <property type="entry name" value="PROTEASE M1 ZINC METALLOPROTEASE"/>
    <property type="match status" value="1"/>
</dbReference>
<dbReference type="EC" id="3.4.11.-" evidence="8"/>
<dbReference type="Gene3D" id="1.10.390.10">
    <property type="entry name" value="Neutral Protease Domain 2"/>
    <property type="match status" value="1"/>
</dbReference>
<dbReference type="InterPro" id="IPR050344">
    <property type="entry name" value="Peptidase_M1_aminopeptidases"/>
</dbReference>
<comment type="caution">
    <text evidence="12">The sequence shown here is derived from an EMBL/GenBank/DDBJ whole genome shotgun (WGS) entry which is preliminary data.</text>
</comment>
<dbReference type="InterPro" id="IPR027268">
    <property type="entry name" value="Peptidase_M4/M1_CTD_sf"/>
</dbReference>
<proteinExistence type="inferred from homology"/>
<keyword evidence="8" id="KW-0812">Transmembrane</keyword>
<evidence type="ECO:0000259" key="9">
    <source>
        <dbReference type="Pfam" id="PF01433"/>
    </source>
</evidence>
<feature type="domain" description="ERAP1-like C-terminal" evidence="10">
    <location>
        <begin position="661"/>
        <end position="976"/>
    </location>
</feature>
<keyword evidence="6 8" id="KW-0862">Zinc</keyword>
<reference evidence="12 13" key="1">
    <citation type="journal article" date="2023" name="Nucleic Acids Res.">
        <title>The hologenome of Daphnia magna reveals possible DNA methylation and microbiome-mediated evolution of the host genome.</title>
        <authorList>
            <person name="Chaturvedi A."/>
            <person name="Li X."/>
            <person name="Dhandapani V."/>
            <person name="Marshall H."/>
            <person name="Kissane S."/>
            <person name="Cuenca-Cambronero M."/>
            <person name="Asole G."/>
            <person name="Calvet F."/>
            <person name="Ruiz-Romero M."/>
            <person name="Marangio P."/>
            <person name="Guigo R."/>
            <person name="Rago D."/>
            <person name="Mirbahai L."/>
            <person name="Eastwood N."/>
            <person name="Colbourne J.K."/>
            <person name="Zhou J."/>
            <person name="Mallon E."/>
            <person name="Orsini L."/>
        </authorList>
    </citation>
    <scope>NUCLEOTIDE SEQUENCE [LARGE SCALE GENOMIC DNA]</scope>
    <source>
        <strain evidence="12">LRV0_1</strain>
    </source>
</reference>
<dbReference type="InterPro" id="IPR001930">
    <property type="entry name" value="Peptidase_M1"/>
</dbReference>
<evidence type="ECO:0000256" key="5">
    <source>
        <dbReference type="ARBA" id="ARBA00022801"/>
    </source>
</evidence>
<keyword evidence="5 8" id="KW-0378">Hydrolase</keyword>
<dbReference type="Gene3D" id="2.60.40.1910">
    <property type="match status" value="1"/>
</dbReference>
<evidence type="ECO:0000313" key="13">
    <source>
        <dbReference type="Proteomes" id="UP001234178"/>
    </source>
</evidence>
<dbReference type="SUPFAM" id="SSF55486">
    <property type="entry name" value="Metalloproteases ('zincins'), catalytic domain"/>
    <property type="match status" value="1"/>
</dbReference>
<dbReference type="Pfam" id="PF11838">
    <property type="entry name" value="ERAP1_C"/>
    <property type="match status" value="1"/>
</dbReference>
<dbReference type="Pfam" id="PF17900">
    <property type="entry name" value="Peptidase_M1_N"/>
    <property type="match status" value="1"/>
</dbReference>
<evidence type="ECO:0000256" key="1">
    <source>
        <dbReference type="ARBA" id="ARBA00004609"/>
    </source>
</evidence>
<evidence type="ECO:0000256" key="4">
    <source>
        <dbReference type="ARBA" id="ARBA00022723"/>
    </source>
</evidence>
<organism evidence="12 13">
    <name type="scientific">Daphnia magna</name>
    <dbReference type="NCBI Taxonomy" id="35525"/>
    <lineage>
        <taxon>Eukaryota</taxon>
        <taxon>Metazoa</taxon>
        <taxon>Ecdysozoa</taxon>
        <taxon>Arthropoda</taxon>
        <taxon>Crustacea</taxon>
        <taxon>Branchiopoda</taxon>
        <taxon>Diplostraca</taxon>
        <taxon>Cladocera</taxon>
        <taxon>Anomopoda</taxon>
        <taxon>Daphniidae</taxon>
        <taxon>Daphnia</taxon>
    </lineage>
</organism>